<comment type="subcellular location">
    <subcellularLocation>
        <location evidence="1">Membrane</location>
        <topology evidence="1">Multi-pass membrane protein</topology>
    </subcellularLocation>
</comment>
<evidence type="ECO:0000256" key="4">
    <source>
        <dbReference type="ARBA" id="ARBA00022692"/>
    </source>
</evidence>
<keyword evidence="3" id="KW-1003">Cell membrane</keyword>
<evidence type="ECO:0000313" key="8">
    <source>
        <dbReference type="EMBL" id="KIG14015.1"/>
    </source>
</evidence>
<dbReference type="InterPro" id="IPR004776">
    <property type="entry name" value="Mem_transp_PIN-like"/>
</dbReference>
<dbReference type="GO" id="GO:0055085">
    <property type="term" value="P:transmembrane transport"/>
    <property type="evidence" value="ECO:0007669"/>
    <property type="project" value="InterPro"/>
</dbReference>
<dbReference type="AlphaFoldDB" id="A0A0C2CWL7"/>
<feature type="transmembrane region" description="Helical" evidence="7">
    <location>
        <begin position="302"/>
        <end position="322"/>
    </location>
</feature>
<feature type="transmembrane region" description="Helical" evidence="7">
    <location>
        <begin position="204"/>
        <end position="224"/>
    </location>
</feature>
<keyword evidence="4 7" id="KW-0812">Transmembrane</keyword>
<keyword evidence="2" id="KW-0813">Transport</keyword>
<evidence type="ECO:0000313" key="9">
    <source>
        <dbReference type="Proteomes" id="UP000031599"/>
    </source>
</evidence>
<evidence type="ECO:0000256" key="3">
    <source>
        <dbReference type="ARBA" id="ARBA00022475"/>
    </source>
</evidence>
<organism evidence="8 9">
    <name type="scientific">Enhygromyxa salina</name>
    <dbReference type="NCBI Taxonomy" id="215803"/>
    <lineage>
        <taxon>Bacteria</taxon>
        <taxon>Pseudomonadati</taxon>
        <taxon>Myxococcota</taxon>
        <taxon>Polyangia</taxon>
        <taxon>Nannocystales</taxon>
        <taxon>Nannocystaceae</taxon>
        <taxon>Enhygromyxa</taxon>
    </lineage>
</organism>
<feature type="transmembrane region" description="Helical" evidence="7">
    <location>
        <begin position="6"/>
        <end position="27"/>
    </location>
</feature>
<feature type="transmembrane region" description="Helical" evidence="7">
    <location>
        <begin position="39"/>
        <end position="58"/>
    </location>
</feature>
<dbReference type="RefSeq" id="WP_052554550.1">
    <property type="nucleotide sequence ID" value="NZ_JMCC02000082.1"/>
</dbReference>
<dbReference type="PANTHER" id="PTHR36838">
    <property type="entry name" value="AUXIN EFFLUX CARRIER FAMILY PROTEIN"/>
    <property type="match status" value="1"/>
</dbReference>
<evidence type="ECO:0000256" key="2">
    <source>
        <dbReference type="ARBA" id="ARBA00022448"/>
    </source>
</evidence>
<dbReference type="GO" id="GO:0016020">
    <property type="term" value="C:membrane"/>
    <property type="evidence" value="ECO:0007669"/>
    <property type="project" value="UniProtKB-SubCell"/>
</dbReference>
<feature type="transmembrane region" description="Helical" evidence="7">
    <location>
        <begin position="130"/>
        <end position="152"/>
    </location>
</feature>
<dbReference type="EMBL" id="JMCC02000082">
    <property type="protein sequence ID" value="KIG14015.1"/>
    <property type="molecule type" value="Genomic_DNA"/>
</dbReference>
<dbReference type="Proteomes" id="UP000031599">
    <property type="component" value="Unassembled WGS sequence"/>
</dbReference>
<feature type="transmembrane region" description="Helical" evidence="7">
    <location>
        <begin position="70"/>
        <end position="90"/>
    </location>
</feature>
<feature type="transmembrane region" description="Helical" evidence="7">
    <location>
        <begin position="273"/>
        <end position="290"/>
    </location>
</feature>
<dbReference type="Pfam" id="PF03547">
    <property type="entry name" value="Mem_trans"/>
    <property type="match status" value="1"/>
</dbReference>
<evidence type="ECO:0000256" key="5">
    <source>
        <dbReference type="ARBA" id="ARBA00022989"/>
    </source>
</evidence>
<comment type="caution">
    <text evidence="8">The sequence shown here is derived from an EMBL/GenBank/DDBJ whole genome shotgun (WGS) entry which is preliminary data.</text>
</comment>
<evidence type="ECO:0000256" key="7">
    <source>
        <dbReference type="SAM" id="Phobius"/>
    </source>
</evidence>
<gene>
    <name evidence="8" type="ORF">DB30_07352</name>
</gene>
<evidence type="ECO:0000256" key="1">
    <source>
        <dbReference type="ARBA" id="ARBA00004141"/>
    </source>
</evidence>
<accession>A0A0C2CWL7</accession>
<name>A0A0C2CWL7_9BACT</name>
<proteinExistence type="predicted"/>
<protein>
    <submittedName>
        <fullName evidence="8">Malonate transporter</fullName>
    </submittedName>
</protein>
<reference evidence="8 9" key="1">
    <citation type="submission" date="2014-12" db="EMBL/GenBank/DDBJ databases">
        <title>Genome assembly of Enhygromyxa salina DSM 15201.</title>
        <authorList>
            <person name="Sharma G."/>
            <person name="Subramanian S."/>
        </authorList>
    </citation>
    <scope>NUCLEOTIDE SEQUENCE [LARGE SCALE GENOMIC DNA]</scope>
    <source>
        <strain evidence="8 9">DSM 15201</strain>
    </source>
</reference>
<sequence>MWRSGSLAIVLAAASPLLLALAAGFVFGLTKLFERPEHAIAALNRFCLYLAFPALIFANVYTAEFAMRELAGFTAATIVPTLVLLLLLGASTRRLEPHARGAMGLGAGLGNIAYLGIPSCAAVLGPQVVGLASLSAALHIVVTIPLGTWLLLRWGPRASTQTRARPLSGPLARALRQPLVWAPILALLARAAPEAWLVPVIGPMQWIGGAASPVALFMIGLYLHAQRRELLRLRWTDAMMIAAKLFVLPALALACVLACLELDAISLEAGKVVLIQASMPTAITTFALAEEYGIGRETIVRGIVGSTIVFMLSFPLLAPLLLARL</sequence>
<evidence type="ECO:0000256" key="6">
    <source>
        <dbReference type="ARBA" id="ARBA00023136"/>
    </source>
</evidence>
<dbReference type="PANTHER" id="PTHR36838:SF1">
    <property type="entry name" value="SLR1864 PROTEIN"/>
    <property type="match status" value="1"/>
</dbReference>
<keyword evidence="5 7" id="KW-1133">Transmembrane helix</keyword>
<feature type="transmembrane region" description="Helical" evidence="7">
    <location>
        <begin position="245"/>
        <end position="267"/>
    </location>
</feature>
<keyword evidence="6 7" id="KW-0472">Membrane</keyword>
<feature type="transmembrane region" description="Helical" evidence="7">
    <location>
        <begin position="102"/>
        <end position="124"/>
    </location>
</feature>